<dbReference type="Proteomes" id="UP000242146">
    <property type="component" value="Unassembled WGS sequence"/>
</dbReference>
<organism evidence="2 3">
    <name type="scientific">Hesseltinella vesiculosa</name>
    <dbReference type="NCBI Taxonomy" id="101127"/>
    <lineage>
        <taxon>Eukaryota</taxon>
        <taxon>Fungi</taxon>
        <taxon>Fungi incertae sedis</taxon>
        <taxon>Mucoromycota</taxon>
        <taxon>Mucoromycotina</taxon>
        <taxon>Mucoromycetes</taxon>
        <taxon>Mucorales</taxon>
        <taxon>Cunninghamellaceae</taxon>
        <taxon>Hesseltinella</taxon>
    </lineage>
</organism>
<reference evidence="2 3" key="1">
    <citation type="submission" date="2016-07" db="EMBL/GenBank/DDBJ databases">
        <title>Pervasive Adenine N6-methylation of Active Genes in Fungi.</title>
        <authorList>
            <consortium name="DOE Joint Genome Institute"/>
            <person name="Mondo S.J."/>
            <person name="Dannebaum R.O."/>
            <person name="Kuo R.C."/>
            <person name="Labutti K."/>
            <person name="Haridas S."/>
            <person name="Kuo A."/>
            <person name="Salamov A."/>
            <person name="Ahrendt S.R."/>
            <person name="Lipzen A."/>
            <person name="Sullivan W."/>
            <person name="Andreopoulos W.B."/>
            <person name="Clum A."/>
            <person name="Lindquist E."/>
            <person name="Daum C."/>
            <person name="Ramamoorthy G.K."/>
            <person name="Gryganskyi A."/>
            <person name="Culley D."/>
            <person name="Magnuson J.K."/>
            <person name="James T.Y."/>
            <person name="O'Malley M.A."/>
            <person name="Stajich J.E."/>
            <person name="Spatafora J.W."/>
            <person name="Visel A."/>
            <person name="Grigoriev I.V."/>
        </authorList>
    </citation>
    <scope>NUCLEOTIDE SEQUENCE [LARGE SCALE GENOMIC DNA]</scope>
    <source>
        <strain evidence="2 3">NRRL 3301</strain>
    </source>
</reference>
<keyword evidence="3" id="KW-1185">Reference proteome</keyword>
<feature type="compositionally biased region" description="Low complexity" evidence="1">
    <location>
        <begin position="63"/>
        <end position="92"/>
    </location>
</feature>
<accession>A0A1X2G4T0</accession>
<comment type="caution">
    <text evidence="2">The sequence shown here is derived from an EMBL/GenBank/DDBJ whole genome shotgun (WGS) entry which is preliminary data.</text>
</comment>
<dbReference type="EMBL" id="MCGT01000044">
    <property type="protein sequence ID" value="ORX45072.1"/>
    <property type="molecule type" value="Genomic_DNA"/>
</dbReference>
<protein>
    <submittedName>
        <fullName evidence="2">Uncharacterized protein</fullName>
    </submittedName>
</protein>
<sequence length="141" mass="15071">MSAMIAAAVQVSSASGVKSSLSLGHASIIQGQQPQELPDIEEKKSVKRRFSVFGWKKIEEESVTSPVSMSTSSSTSSSSSPRSSSSMVTTPVDDGLDDLVSRGIQIKEIKTTLKPMVIPKAISNPMPEVKLERPGFAKISY</sequence>
<feature type="region of interest" description="Disordered" evidence="1">
    <location>
        <begin position="61"/>
        <end position="97"/>
    </location>
</feature>
<gene>
    <name evidence="2" type="ORF">DM01DRAFT_252008</name>
</gene>
<name>A0A1X2G4T0_9FUNG</name>
<evidence type="ECO:0000256" key="1">
    <source>
        <dbReference type="SAM" id="MobiDB-lite"/>
    </source>
</evidence>
<dbReference type="AlphaFoldDB" id="A0A1X2G4T0"/>
<proteinExistence type="predicted"/>
<evidence type="ECO:0000313" key="3">
    <source>
        <dbReference type="Proteomes" id="UP000242146"/>
    </source>
</evidence>
<dbReference type="OrthoDB" id="2423722at2759"/>
<evidence type="ECO:0000313" key="2">
    <source>
        <dbReference type="EMBL" id="ORX45072.1"/>
    </source>
</evidence>